<proteinExistence type="predicted"/>
<organism evidence="1">
    <name type="scientific">Anopheles sinensis</name>
    <name type="common">Mosquito</name>
    <dbReference type="NCBI Taxonomy" id="74873"/>
    <lineage>
        <taxon>Eukaryota</taxon>
        <taxon>Metazoa</taxon>
        <taxon>Ecdysozoa</taxon>
        <taxon>Arthropoda</taxon>
        <taxon>Hexapoda</taxon>
        <taxon>Insecta</taxon>
        <taxon>Pterygota</taxon>
        <taxon>Neoptera</taxon>
        <taxon>Endopterygota</taxon>
        <taxon>Diptera</taxon>
        <taxon>Nematocera</taxon>
        <taxon>Culicoidea</taxon>
        <taxon>Culicidae</taxon>
        <taxon>Anophelinae</taxon>
        <taxon>Anopheles</taxon>
    </lineage>
</organism>
<dbReference type="EMBL" id="ATLV01023259">
    <property type="status" value="NOT_ANNOTATED_CDS"/>
    <property type="molecule type" value="Genomic_DNA"/>
</dbReference>
<keyword evidence="3" id="KW-1185">Reference proteome</keyword>
<evidence type="ECO:0000313" key="1">
    <source>
        <dbReference type="EMBL" id="KFB48741.1"/>
    </source>
</evidence>
<sequence>MLPGKYVDGTPCNDDNGARKMVQPVMVMGLLKLPEPGEEGRDDTYFAASYECSTQHLRKKK</sequence>
<dbReference type="EMBL" id="KE525341">
    <property type="protein sequence ID" value="KFB48741.1"/>
    <property type="molecule type" value="Genomic_DNA"/>
</dbReference>
<reference evidence="2" key="2">
    <citation type="submission" date="2020-05" db="UniProtKB">
        <authorList>
            <consortium name="EnsemblMetazoa"/>
        </authorList>
    </citation>
    <scope>IDENTIFICATION</scope>
</reference>
<reference evidence="1 3" key="1">
    <citation type="journal article" date="2014" name="BMC Genomics">
        <title>Genome sequence of Anopheles sinensis provides insight into genetics basis of mosquito competence for malaria parasites.</title>
        <authorList>
            <person name="Zhou D."/>
            <person name="Zhang D."/>
            <person name="Ding G."/>
            <person name="Shi L."/>
            <person name="Hou Q."/>
            <person name="Ye Y."/>
            <person name="Xu Y."/>
            <person name="Zhou H."/>
            <person name="Xiong C."/>
            <person name="Li S."/>
            <person name="Yu J."/>
            <person name="Hong S."/>
            <person name="Yu X."/>
            <person name="Zou P."/>
            <person name="Chen C."/>
            <person name="Chang X."/>
            <person name="Wang W."/>
            <person name="Lv Y."/>
            <person name="Sun Y."/>
            <person name="Ma L."/>
            <person name="Shen B."/>
            <person name="Zhu C."/>
        </authorList>
    </citation>
    <scope>NUCLEOTIDE SEQUENCE [LARGE SCALE GENOMIC DNA]</scope>
</reference>
<gene>
    <name evidence="1" type="ORF">ZHAS_00016746</name>
</gene>
<dbReference type="Proteomes" id="UP000030765">
    <property type="component" value="Unassembled WGS sequence"/>
</dbReference>
<keyword evidence="1" id="KW-0540">Nuclease</keyword>
<keyword evidence="1" id="KW-0378">Hydrolase</keyword>
<protein>
    <submittedName>
        <fullName evidence="1 2">Exonuclease protein</fullName>
    </submittedName>
</protein>
<dbReference type="EnsemblMetazoa" id="ASIC016746-RA">
    <property type="protein sequence ID" value="ASIC016746-PA"/>
    <property type="gene ID" value="ASIC016746"/>
</dbReference>
<dbReference type="VEuPathDB" id="VectorBase:ASIC016746"/>
<keyword evidence="1" id="KW-0269">Exonuclease</keyword>
<dbReference type="AlphaFoldDB" id="A0A084WEU7"/>
<evidence type="ECO:0000313" key="3">
    <source>
        <dbReference type="Proteomes" id="UP000030765"/>
    </source>
</evidence>
<evidence type="ECO:0000313" key="2">
    <source>
        <dbReference type="EnsemblMetazoa" id="ASIC016746-PA"/>
    </source>
</evidence>
<name>A0A084WEU7_ANOSI</name>
<accession>A0A084WEU7</accession>
<dbReference type="GO" id="GO:0004527">
    <property type="term" value="F:exonuclease activity"/>
    <property type="evidence" value="ECO:0007669"/>
    <property type="project" value="UniProtKB-KW"/>
</dbReference>